<dbReference type="GO" id="GO:0042372">
    <property type="term" value="P:phylloquinone biosynthetic process"/>
    <property type="evidence" value="ECO:0007669"/>
    <property type="project" value="InterPro"/>
</dbReference>
<evidence type="ECO:0000256" key="6">
    <source>
        <dbReference type="SAM" id="Phobius"/>
    </source>
</evidence>
<evidence type="ECO:0000256" key="5">
    <source>
        <dbReference type="ARBA" id="ARBA00023136"/>
    </source>
</evidence>
<feature type="transmembrane region" description="Helical" evidence="6">
    <location>
        <begin position="116"/>
        <end position="138"/>
    </location>
</feature>
<dbReference type="PANTHER" id="PTHR13929">
    <property type="entry name" value="1,4-DIHYDROXY-2-NAPHTHOATE OCTAPRENYLTRANSFERASE"/>
    <property type="match status" value="1"/>
</dbReference>
<feature type="transmembrane region" description="Helical" evidence="6">
    <location>
        <begin position="350"/>
        <end position="372"/>
    </location>
</feature>
<keyword evidence="8" id="KW-1185">Reference proteome</keyword>
<feature type="transmembrane region" description="Helical" evidence="6">
    <location>
        <begin position="86"/>
        <end position="104"/>
    </location>
</feature>
<proteinExistence type="inferred from homology"/>
<feature type="transmembrane region" description="Helical" evidence="6">
    <location>
        <begin position="213"/>
        <end position="232"/>
    </location>
</feature>
<dbReference type="CDD" id="cd13962">
    <property type="entry name" value="PT_UbiA_UBIAD1"/>
    <property type="match status" value="1"/>
</dbReference>
<dbReference type="InterPro" id="IPR026046">
    <property type="entry name" value="UBIAD1"/>
</dbReference>
<evidence type="ECO:0000256" key="3">
    <source>
        <dbReference type="ARBA" id="ARBA00022692"/>
    </source>
</evidence>
<dbReference type="Proteomes" id="UP001418222">
    <property type="component" value="Unassembled WGS sequence"/>
</dbReference>
<dbReference type="GO" id="GO:0016020">
    <property type="term" value="C:membrane"/>
    <property type="evidence" value="ECO:0007669"/>
    <property type="project" value="UniProtKB-SubCell"/>
</dbReference>
<feature type="transmembrane region" description="Helical" evidence="6">
    <location>
        <begin position="159"/>
        <end position="179"/>
    </location>
</feature>
<dbReference type="GO" id="GO:0004659">
    <property type="term" value="F:prenyltransferase activity"/>
    <property type="evidence" value="ECO:0007669"/>
    <property type="project" value="InterPro"/>
</dbReference>
<evidence type="ECO:0000256" key="2">
    <source>
        <dbReference type="ARBA" id="ARBA00022679"/>
    </source>
</evidence>
<name>A0AAP0B035_9ASPA</name>
<evidence type="ECO:0000256" key="1">
    <source>
        <dbReference type="ARBA" id="ARBA00004141"/>
    </source>
</evidence>
<sequence length="378" mass="41607">MITWSETLHHRPLLVLHSAPIHPIPLSCTVSLPVIRCKRWTAIAHRHLPTLQCSSHSPAGNPIPAKEKGEQNEVSRPTLIWRAIKLPIYSVALVPLTVGSAAAYHKTGLFSARRYLLLLLASVLIITWLNLSNDVYDYDTGVDQNKKESVVNMIGRHDFCTVFSILALVFGFMGIIWAFTEAGDIRFILLVTSAILCGYIYQCPPFRLSYHGLGEPLCFASFGPFATTAFYFSQSSKNAPSLSLNSTILCASVLVGLTTTFILFCSHFHQIDGDKAVGKMSPLVRVGTETGSKLIRTGILLLYPLLLAFTVSKSLPLTCSILCAITIPTAKRVVEFVELNHNNEIKIFMAKYYCVRLHSLFGALLAAGLLVARGELQS</sequence>
<protein>
    <submittedName>
        <fullName evidence="7">Uncharacterized protein</fullName>
    </submittedName>
</protein>
<reference evidence="7 8" key="1">
    <citation type="journal article" date="2022" name="Nat. Plants">
        <title>Genomes of leafy and leafless Platanthera orchids illuminate the evolution of mycoheterotrophy.</title>
        <authorList>
            <person name="Li M.H."/>
            <person name="Liu K.W."/>
            <person name="Li Z."/>
            <person name="Lu H.C."/>
            <person name="Ye Q.L."/>
            <person name="Zhang D."/>
            <person name="Wang J.Y."/>
            <person name="Li Y.F."/>
            <person name="Zhong Z.M."/>
            <person name="Liu X."/>
            <person name="Yu X."/>
            <person name="Liu D.K."/>
            <person name="Tu X.D."/>
            <person name="Liu B."/>
            <person name="Hao Y."/>
            <person name="Liao X.Y."/>
            <person name="Jiang Y.T."/>
            <person name="Sun W.H."/>
            <person name="Chen J."/>
            <person name="Chen Y.Q."/>
            <person name="Ai Y."/>
            <person name="Zhai J.W."/>
            <person name="Wu S.S."/>
            <person name="Zhou Z."/>
            <person name="Hsiao Y.Y."/>
            <person name="Wu W.L."/>
            <person name="Chen Y.Y."/>
            <person name="Lin Y.F."/>
            <person name="Hsu J.L."/>
            <person name="Li C.Y."/>
            <person name="Wang Z.W."/>
            <person name="Zhao X."/>
            <person name="Zhong W.Y."/>
            <person name="Ma X.K."/>
            <person name="Ma L."/>
            <person name="Huang J."/>
            <person name="Chen G.Z."/>
            <person name="Huang M.Z."/>
            <person name="Huang L."/>
            <person name="Peng D.H."/>
            <person name="Luo Y.B."/>
            <person name="Zou S.Q."/>
            <person name="Chen S.P."/>
            <person name="Lan S."/>
            <person name="Tsai W.C."/>
            <person name="Van de Peer Y."/>
            <person name="Liu Z.J."/>
        </authorList>
    </citation>
    <scope>NUCLEOTIDE SEQUENCE [LARGE SCALE GENOMIC DNA]</scope>
    <source>
        <strain evidence="7">Lor287</strain>
    </source>
</reference>
<dbReference type="InterPro" id="IPR011937">
    <property type="entry name" value="DHNA_phytyltransferase_MenA"/>
</dbReference>
<dbReference type="PANTHER" id="PTHR13929:SF0">
    <property type="entry name" value="UBIA PRENYLTRANSFERASE DOMAIN-CONTAINING PROTEIN 1"/>
    <property type="match status" value="1"/>
</dbReference>
<dbReference type="InterPro" id="IPR000537">
    <property type="entry name" value="UbiA_prenyltransferase"/>
</dbReference>
<evidence type="ECO:0000313" key="7">
    <source>
        <dbReference type="EMBL" id="KAK8921619.1"/>
    </source>
</evidence>
<keyword evidence="3 6" id="KW-0812">Transmembrane</keyword>
<feature type="transmembrane region" description="Helical" evidence="6">
    <location>
        <begin position="185"/>
        <end position="201"/>
    </location>
</feature>
<keyword evidence="4 6" id="KW-1133">Transmembrane helix</keyword>
<feature type="transmembrane region" description="Helical" evidence="6">
    <location>
        <begin position="244"/>
        <end position="265"/>
    </location>
</feature>
<dbReference type="NCBIfam" id="TIGR02235">
    <property type="entry name" value="menA_cyano-plnt"/>
    <property type="match status" value="1"/>
</dbReference>
<comment type="subcellular location">
    <subcellularLocation>
        <location evidence="1">Membrane</location>
        <topology evidence="1">Multi-pass membrane protein</topology>
    </subcellularLocation>
</comment>
<organism evidence="7 8">
    <name type="scientific">Platanthera zijinensis</name>
    <dbReference type="NCBI Taxonomy" id="2320716"/>
    <lineage>
        <taxon>Eukaryota</taxon>
        <taxon>Viridiplantae</taxon>
        <taxon>Streptophyta</taxon>
        <taxon>Embryophyta</taxon>
        <taxon>Tracheophyta</taxon>
        <taxon>Spermatophyta</taxon>
        <taxon>Magnoliopsida</taxon>
        <taxon>Liliopsida</taxon>
        <taxon>Asparagales</taxon>
        <taxon>Orchidaceae</taxon>
        <taxon>Orchidoideae</taxon>
        <taxon>Orchideae</taxon>
        <taxon>Orchidinae</taxon>
        <taxon>Platanthera</taxon>
    </lineage>
</organism>
<dbReference type="HAMAP" id="MF_01938">
    <property type="entry name" value="MenA_2"/>
    <property type="match status" value="1"/>
</dbReference>
<comment type="caution">
    <text evidence="7">The sequence shown here is derived from an EMBL/GenBank/DDBJ whole genome shotgun (WGS) entry which is preliminary data.</text>
</comment>
<keyword evidence="5 6" id="KW-0472">Membrane</keyword>
<accession>A0AAP0B035</accession>
<gene>
    <name evidence="7" type="ORF">KSP39_PZI020704</name>
</gene>
<keyword evidence="2" id="KW-0808">Transferase</keyword>
<dbReference type="Pfam" id="PF01040">
    <property type="entry name" value="UbiA"/>
    <property type="match status" value="1"/>
</dbReference>
<dbReference type="AlphaFoldDB" id="A0AAP0B035"/>
<dbReference type="EMBL" id="JBBWWQ010000018">
    <property type="protein sequence ID" value="KAK8921619.1"/>
    <property type="molecule type" value="Genomic_DNA"/>
</dbReference>
<evidence type="ECO:0000313" key="8">
    <source>
        <dbReference type="Proteomes" id="UP001418222"/>
    </source>
</evidence>
<evidence type="ECO:0000256" key="4">
    <source>
        <dbReference type="ARBA" id="ARBA00022989"/>
    </source>
</evidence>